<dbReference type="EMBL" id="JAPUUL010000135">
    <property type="protein sequence ID" value="KAJ8132392.1"/>
    <property type="molecule type" value="Genomic_DNA"/>
</dbReference>
<evidence type="ECO:0000313" key="2">
    <source>
        <dbReference type="Proteomes" id="UP001153332"/>
    </source>
</evidence>
<proteinExistence type="predicted"/>
<reference evidence="1" key="1">
    <citation type="submission" date="2022-12" db="EMBL/GenBank/DDBJ databases">
        <title>Genome Sequence of Lasiodiplodia mahajangana.</title>
        <authorList>
            <person name="Buettner E."/>
        </authorList>
    </citation>
    <scope>NUCLEOTIDE SEQUENCE</scope>
    <source>
        <strain evidence="1">VT137</strain>
    </source>
</reference>
<sequence length="789" mass="86166">MSDINKTSRLLEAALGGDLESVNLLLNENVDINATDDRNRTYLHLALLHRRLDIAKVLIENGIKCNARSKDGATPLHYAAQYGIPEAVKLLIPRSSDINAVSYLYGTALASAARGTGESEGQYNKGCIECAEILISSNADVNCYGGEYHSPLQTAAFSKNREMVELLLASGAEVDAQGGKYTTALYAAVCAQRGDLIRILLKAGASPTITREDGVTILASATSYPGVRTLEIILAHHKQAVPPEAMAEAARAAAGHGHHHHLKMLLEKGAVVRAKDSGLRPILFDAFHALYGHPVVEYLLGKGRSFIDIDETDAHNTTALAYAIANKSSQYVKKLLDAGANPNIMDDNGDTPLILAAKAGDKISVELLLSQVGAAALDEVDFAGRGVLYWACYYGHEKVFNTVMEHIRKGGPEMKKRKAEECNLALHAVATGGVGSMLQTLQEEMSANTELLDRNNWSIRRAATAYGNQEACFGFLPAVPQPDKPELLRRPTFWNRQDSHRHLEISDDGLRVTMKDPGEVAMARSDFCMPINSCTVPDVYYFEITIEKLILLDNSERGTEFAVGFCQEHVPLNRVLGMENNSWGLISSTHYWAYPYPHTRIRTQTFHAGVYKELCCEGDIIGCGVNFLDQTAFCTKNGHLLENRKAPAYQHRAELVTGFVANGKLYPAVSFGKSLAAGSSFVANFGNRPEIGFQFTTTLGSYVDQMEHGHTEHNATARSKGDLGHGEDSNDSDPGLKSLKSNYEDTSAEAGTPDNPKTLQLADDNTHLAQENTKLQERTTKRRRICDDG</sequence>
<comment type="caution">
    <text evidence="1">The sequence shown here is derived from an EMBL/GenBank/DDBJ whole genome shotgun (WGS) entry which is preliminary data.</text>
</comment>
<evidence type="ECO:0000313" key="1">
    <source>
        <dbReference type="EMBL" id="KAJ8132392.1"/>
    </source>
</evidence>
<name>A0ACC2JYG7_9PEZI</name>
<keyword evidence="2" id="KW-1185">Reference proteome</keyword>
<dbReference type="Proteomes" id="UP001153332">
    <property type="component" value="Unassembled WGS sequence"/>
</dbReference>
<organism evidence="1 2">
    <name type="scientific">Lasiodiplodia mahajangana</name>
    <dbReference type="NCBI Taxonomy" id="1108764"/>
    <lineage>
        <taxon>Eukaryota</taxon>
        <taxon>Fungi</taxon>
        <taxon>Dikarya</taxon>
        <taxon>Ascomycota</taxon>
        <taxon>Pezizomycotina</taxon>
        <taxon>Dothideomycetes</taxon>
        <taxon>Dothideomycetes incertae sedis</taxon>
        <taxon>Botryosphaeriales</taxon>
        <taxon>Botryosphaeriaceae</taxon>
        <taxon>Lasiodiplodia</taxon>
    </lineage>
</organism>
<accession>A0ACC2JYG7</accession>
<gene>
    <name evidence="1" type="ORF">O1611_g1229</name>
</gene>
<protein>
    <submittedName>
        <fullName evidence="1">Uncharacterized protein</fullName>
    </submittedName>
</protein>